<evidence type="ECO:0000259" key="1">
    <source>
        <dbReference type="Pfam" id="PF09414"/>
    </source>
</evidence>
<dbReference type="SUPFAM" id="SSF56091">
    <property type="entry name" value="DNA ligase/mRNA capping enzyme, catalytic domain"/>
    <property type="match status" value="1"/>
</dbReference>
<dbReference type="PANTHER" id="PTHR43883:SF1">
    <property type="entry name" value="GLUCONOKINASE"/>
    <property type="match status" value="1"/>
</dbReference>
<dbReference type="Gene3D" id="3.30.470.30">
    <property type="entry name" value="DNA ligase/mRNA capping enzyme"/>
    <property type="match status" value="1"/>
</dbReference>
<dbReference type="Proteomes" id="UP000251241">
    <property type="component" value="Unassembled WGS sequence"/>
</dbReference>
<reference evidence="2 3" key="1">
    <citation type="submission" date="2018-06" db="EMBL/GenBank/DDBJ databases">
        <authorList>
            <consortium name="Pathogen Informatics"/>
            <person name="Doyle S."/>
        </authorList>
    </citation>
    <scope>NUCLEOTIDE SEQUENCE [LARGE SCALE GENOMIC DNA]</scope>
    <source>
        <strain evidence="2 3">NCTC11343</strain>
    </source>
</reference>
<dbReference type="AlphaFoldDB" id="A0A2X2IS73"/>
<dbReference type="InterPro" id="IPR021122">
    <property type="entry name" value="RNA_ligase_dom_REL/Rnl2"/>
</dbReference>
<gene>
    <name evidence="2" type="ORF">NCTC11343_01654</name>
</gene>
<dbReference type="EMBL" id="UAUU01000006">
    <property type="protein sequence ID" value="SPZ85097.1"/>
    <property type="molecule type" value="Genomic_DNA"/>
</dbReference>
<accession>A0A2X2IS73</accession>
<dbReference type="RefSeq" id="WP_112374332.1">
    <property type="nucleotide sequence ID" value="NZ_CP069793.1"/>
</dbReference>
<dbReference type="GeneID" id="97181442"/>
<evidence type="ECO:0000313" key="2">
    <source>
        <dbReference type="EMBL" id="SPZ85097.1"/>
    </source>
</evidence>
<sequence>MESTKYGRTYHFPFSPGTSSDDRFNQYYWKDMQSFHQLLFTEKLDGENNCLSRRGVFARSHAAPTTSPWTAQLREHWSRLKNDLGDLEFFGENLYAVHSIEYMQLEHYYYVFAARIKDQWLSWEEVTFYASLFDLPTVPVLKLDMVKDLTEFDLRCSVENLAMQSSIFASVDPKTEEACTMEGVVCRNADAYAVSEFQHNVFKYVRKGHVQTDEHWTKSWRRAKMIWERRDYSWNGQ</sequence>
<protein>
    <submittedName>
        <fullName evidence="2">RNA ligase</fullName>
    </submittedName>
</protein>
<name>A0A2X2IS73_SPHMU</name>
<proteinExistence type="predicted"/>
<dbReference type="InterPro" id="IPR052732">
    <property type="entry name" value="Cell-binding_unc_protein"/>
</dbReference>
<feature type="domain" description="RNA ligase" evidence="1">
    <location>
        <begin position="39"/>
        <end position="205"/>
    </location>
</feature>
<organism evidence="2 3">
    <name type="scientific">Sphingobacterium multivorum</name>
    <dbReference type="NCBI Taxonomy" id="28454"/>
    <lineage>
        <taxon>Bacteria</taxon>
        <taxon>Pseudomonadati</taxon>
        <taxon>Bacteroidota</taxon>
        <taxon>Sphingobacteriia</taxon>
        <taxon>Sphingobacteriales</taxon>
        <taxon>Sphingobacteriaceae</taxon>
        <taxon>Sphingobacterium</taxon>
    </lineage>
</organism>
<dbReference type="PANTHER" id="PTHR43883">
    <property type="entry name" value="SLR0207 PROTEIN"/>
    <property type="match status" value="1"/>
</dbReference>
<dbReference type="Pfam" id="PF09414">
    <property type="entry name" value="RNA_ligase"/>
    <property type="match status" value="1"/>
</dbReference>
<evidence type="ECO:0000313" key="3">
    <source>
        <dbReference type="Proteomes" id="UP000251241"/>
    </source>
</evidence>
<dbReference type="GO" id="GO:0016874">
    <property type="term" value="F:ligase activity"/>
    <property type="evidence" value="ECO:0007669"/>
    <property type="project" value="UniProtKB-KW"/>
</dbReference>
<keyword evidence="2" id="KW-0436">Ligase</keyword>